<evidence type="ECO:0000256" key="1">
    <source>
        <dbReference type="ARBA" id="ARBA00006184"/>
    </source>
</evidence>
<proteinExistence type="inferred from homology"/>
<keyword evidence="3" id="KW-0547">Nucleotide-binding</keyword>
<reference evidence="7" key="1">
    <citation type="submission" date="2016-04" db="EMBL/GenBank/DDBJ databases">
        <authorList>
            <person name="Chen S.-C."/>
            <person name="Lai M.-C."/>
        </authorList>
    </citation>
    <scope>NUCLEOTIDE SEQUENCE [LARGE SCALE GENOMIC DNA]</scope>
    <source>
        <strain evidence="7">AB14</strain>
    </source>
</reference>
<sequence>MKDLTSHGHLTLLAVVASTVADPDSVPLQKQTLCEQYQDLAQATDRGPLGGRTFHNHLAELSMLGILDRTKQNEGRAGGIYYEYEVDVPLDAALSTLENLHMSDELDLDSLRENARENGLL</sequence>
<comment type="similarity">
    <text evidence="1">Belongs to the CDC6/cdc18 family.</text>
</comment>
<evidence type="ECO:0000256" key="3">
    <source>
        <dbReference type="ARBA" id="ARBA00022741"/>
    </source>
</evidence>
<feature type="domain" description="Cdc6 C-terminal" evidence="5">
    <location>
        <begin position="12"/>
        <end position="97"/>
    </location>
</feature>
<evidence type="ECO:0000256" key="4">
    <source>
        <dbReference type="ARBA" id="ARBA00022840"/>
    </source>
</evidence>
<dbReference type="Proteomes" id="UP000189370">
    <property type="component" value="Unassembled WGS sequence"/>
</dbReference>
<keyword evidence="7" id="KW-1185">Reference proteome</keyword>
<protein>
    <recommendedName>
        <fullName evidence="5">Cdc6 C-terminal domain-containing protein</fullName>
    </recommendedName>
</protein>
<keyword evidence="2" id="KW-0235">DNA replication</keyword>
<dbReference type="Pfam" id="PF09079">
    <property type="entry name" value="WHD_Cdc6"/>
    <property type="match status" value="1"/>
</dbReference>
<dbReference type="GO" id="GO:0005524">
    <property type="term" value="F:ATP binding"/>
    <property type="evidence" value="ECO:0007669"/>
    <property type="project" value="UniProtKB-KW"/>
</dbReference>
<dbReference type="CDD" id="cd08768">
    <property type="entry name" value="Cdc6_C"/>
    <property type="match status" value="1"/>
</dbReference>
<dbReference type="AlphaFoldDB" id="A0A1S8AR47"/>
<dbReference type="GO" id="GO:0006260">
    <property type="term" value="P:DNA replication"/>
    <property type="evidence" value="ECO:0007669"/>
    <property type="project" value="UniProtKB-KW"/>
</dbReference>
<evidence type="ECO:0000259" key="5">
    <source>
        <dbReference type="SMART" id="SM01074"/>
    </source>
</evidence>
<dbReference type="SMART" id="SM01074">
    <property type="entry name" value="Cdc6_C"/>
    <property type="match status" value="1"/>
</dbReference>
<evidence type="ECO:0000313" key="6">
    <source>
        <dbReference type="EMBL" id="OLZ39132.1"/>
    </source>
</evidence>
<dbReference type="InterPro" id="IPR015163">
    <property type="entry name" value="Cdc6_C"/>
</dbReference>
<accession>A0A1S8AR47</accession>
<evidence type="ECO:0000313" key="7">
    <source>
        <dbReference type="Proteomes" id="UP000189370"/>
    </source>
</evidence>
<dbReference type="EMBL" id="LWLN01000003">
    <property type="protein sequence ID" value="OLZ39132.1"/>
    <property type="molecule type" value="Genomic_DNA"/>
</dbReference>
<dbReference type="InterPro" id="IPR036388">
    <property type="entry name" value="WH-like_DNA-bd_sf"/>
</dbReference>
<dbReference type="SUPFAM" id="SSF46785">
    <property type="entry name" value="Winged helix' DNA-binding domain"/>
    <property type="match status" value="1"/>
</dbReference>
<gene>
    <name evidence="6" type="ORF">A6E15_19405</name>
</gene>
<organism evidence="6 7">
    <name type="scientific">Natrinema saccharevitans</name>
    <dbReference type="NCBI Taxonomy" id="301967"/>
    <lineage>
        <taxon>Archaea</taxon>
        <taxon>Methanobacteriati</taxon>
        <taxon>Methanobacteriota</taxon>
        <taxon>Stenosarchaea group</taxon>
        <taxon>Halobacteria</taxon>
        <taxon>Halobacteriales</taxon>
        <taxon>Natrialbaceae</taxon>
        <taxon>Natrinema</taxon>
    </lineage>
</organism>
<name>A0A1S8AR47_9EURY</name>
<dbReference type="STRING" id="301967.A6E15_19405"/>
<keyword evidence="4" id="KW-0067">ATP-binding</keyword>
<evidence type="ECO:0000256" key="2">
    <source>
        <dbReference type="ARBA" id="ARBA00022705"/>
    </source>
</evidence>
<dbReference type="Gene3D" id="1.10.10.10">
    <property type="entry name" value="Winged helix-like DNA-binding domain superfamily/Winged helix DNA-binding domain"/>
    <property type="match status" value="1"/>
</dbReference>
<comment type="caution">
    <text evidence="6">The sequence shown here is derived from an EMBL/GenBank/DDBJ whole genome shotgun (WGS) entry which is preliminary data.</text>
</comment>
<dbReference type="InterPro" id="IPR036390">
    <property type="entry name" value="WH_DNA-bd_sf"/>
</dbReference>